<dbReference type="EMBL" id="JAVRQU010000010">
    <property type="protein sequence ID" value="KAK5698114.1"/>
    <property type="molecule type" value="Genomic_DNA"/>
</dbReference>
<name>A0AAN8A0G2_9PEZI</name>
<dbReference type="Gene3D" id="3.40.50.720">
    <property type="entry name" value="NAD(P)-binding Rossmann-like Domain"/>
    <property type="match status" value="1"/>
</dbReference>
<comment type="caution">
    <text evidence="4">The sequence shown here is derived from an EMBL/GenBank/DDBJ whole genome shotgun (WGS) entry which is preliminary data.</text>
</comment>
<gene>
    <name evidence="4" type="ORF">LTR97_007074</name>
</gene>
<keyword evidence="2" id="KW-0521">NADP</keyword>
<accession>A0AAN8A0G2</accession>
<proteinExistence type="inferred from homology"/>
<dbReference type="AlphaFoldDB" id="A0AAN8A0G2"/>
<dbReference type="InterPro" id="IPR002347">
    <property type="entry name" value="SDR_fam"/>
</dbReference>
<dbReference type="GO" id="GO:0016491">
    <property type="term" value="F:oxidoreductase activity"/>
    <property type="evidence" value="ECO:0007669"/>
    <property type="project" value="UniProtKB-KW"/>
</dbReference>
<evidence type="ECO:0000313" key="5">
    <source>
        <dbReference type="Proteomes" id="UP001310594"/>
    </source>
</evidence>
<organism evidence="4 5">
    <name type="scientific">Elasticomyces elasticus</name>
    <dbReference type="NCBI Taxonomy" id="574655"/>
    <lineage>
        <taxon>Eukaryota</taxon>
        <taxon>Fungi</taxon>
        <taxon>Dikarya</taxon>
        <taxon>Ascomycota</taxon>
        <taxon>Pezizomycotina</taxon>
        <taxon>Dothideomycetes</taxon>
        <taxon>Dothideomycetidae</taxon>
        <taxon>Mycosphaerellales</taxon>
        <taxon>Teratosphaeriaceae</taxon>
        <taxon>Elasticomyces</taxon>
    </lineage>
</organism>
<dbReference type="InterPro" id="IPR020904">
    <property type="entry name" value="Sc_DH/Rdtase_CS"/>
</dbReference>
<dbReference type="SUPFAM" id="SSF51735">
    <property type="entry name" value="NAD(P)-binding Rossmann-fold domains"/>
    <property type="match status" value="1"/>
</dbReference>
<dbReference type="CDD" id="cd05233">
    <property type="entry name" value="SDR_c"/>
    <property type="match status" value="1"/>
</dbReference>
<sequence>MDFKDLPQFRPAEIKTYHSNTYDRISPSTTKFDAKGKTVLITAGATGIGYSISESFAKAGVACIIILQRRESVLAAAKEALEEAYPNTKVETYSASQSDFPRMTEIIRSVGEIDVLIPCATYAGDMKPPTKDKNTEELAEVYMVNVVGLFHMVREFLALPATASGGPKSVIHVSSNASQMYFPGGSGYCSSKAAANQIITHFGFDDPNGNVKFYSLHPGAVWTALAEENVPQDAVVWEDIKLPGDFAVWLAGPEATFLNGRFVWAAWDVDELIAMTERVASDPNLLTITLAK</sequence>
<keyword evidence="3" id="KW-0560">Oxidoreductase</keyword>
<evidence type="ECO:0000256" key="1">
    <source>
        <dbReference type="ARBA" id="ARBA00006484"/>
    </source>
</evidence>
<dbReference type="PANTHER" id="PTHR42901">
    <property type="entry name" value="ALCOHOL DEHYDROGENASE"/>
    <property type="match status" value="1"/>
</dbReference>
<dbReference type="InterPro" id="IPR036291">
    <property type="entry name" value="NAD(P)-bd_dom_sf"/>
</dbReference>
<evidence type="ECO:0000256" key="3">
    <source>
        <dbReference type="ARBA" id="ARBA00023002"/>
    </source>
</evidence>
<dbReference type="Pfam" id="PF00106">
    <property type="entry name" value="adh_short"/>
    <property type="match status" value="1"/>
</dbReference>
<evidence type="ECO:0000313" key="4">
    <source>
        <dbReference type="EMBL" id="KAK5698114.1"/>
    </source>
</evidence>
<dbReference type="Proteomes" id="UP001310594">
    <property type="component" value="Unassembled WGS sequence"/>
</dbReference>
<evidence type="ECO:0000256" key="2">
    <source>
        <dbReference type="ARBA" id="ARBA00022857"/>
    </source>
</evidence>
<protein>
    <submittedName>
        <fullName evidence="4">Uncharacterized protein</fullName>
    </submittedName>
</protein>
<comment type="similarity">
    <text evidence="1">Belongs to the short-chain dehydrogenases/reductases (SDR) family.</text>
</comment>
<dbReference type="PRINTS" id="PR00081">
    <property type="entry name" value="GDHRDH"/>
</dbReference>
<dbReference type="PANTHER" id="PTHR42901:SF1">
    <property type="entry name" value="ALCOHOL DEHYDROGENASE"/>
    <property type="match status" value="1"/>
</dbReference>
<dbReference type="PROSITE" id="PS00061">
    <property type="entry name" value="ADH_SHORT"/>
    <property type="match status" value="1"/>
</dbReference>
<reference evidence="4" key="1">
    <citation type="submission" date="2023-08" db="EMBL/GenBank/DDBJ databases">
        <title>Black Yeasts Isolated from many extreme environments.</title>
        <authorList>
            <person name="Coleine C."/>
            <person name="Stajich J.E."/>
            <person name="Selbmann L."/>
        </authorList>
    </citation>
    <scope>NUCLEOTIDE SEQUENCE</scope>
    <source>
        <strain evidence="4">CCFEE 5810</strain>
    </source>
</reference>